<dbReference type="Pfam" id="PF13445">
    <property type="entry name" value="zf-RING_UBOX"/>
    <property type="match status" value="1"/>
</dbReference>
<dbReference type="PROSITE" id="PS00518">
    <property type="entry name" value="ZF_RING_1"/>
    <property type="match status" value="1"/>
</dbReference>
<evidence type="ECO:0000256" key="2">
    <source>
        <dbReference type="ARBA" id="ARBA00022771"/>
    </source>
</evidence>
<dbReference type="Gene3D" id="3.30.40.10">
    <property type="entry name" value="Zinc/RING finger domain, C3HC4 (zinc finger)"/>
    <property type="match status" value="1"/>
</dbReference>
<dbReference type="SUPFAM" id="SSF57850">
    <property type="entry name" value="RING/U-box"/>
    <property type="match status" value="1"/>
</dbReference>
<name>A0A1S3HF61_LINAN</name>
<feature type="domain" description="RING-type" evidence="5">
    <location>
        <begin position="31"/>
        <end position="70"/>
    </location>
</feature>
<dbReference type="RefSeq" id="XP_013384670.1">
    <property type="nucleotide sequence ID" value="XM_013529216.1"/>
</dbReference>
<evidence type="ECO:0000256" key="1">
    <source>
        <dbReference type="ARBA" id="ARBA00022723"/>
    </source>
</evidence>
<keyword evidence="3" id="KW-0862">Zinc</keyword>
<dbReference type="PANTHER" id="PTHR25462:SF296">
    <property type="entry name" value="MEIOTIC P26, ISOFORM F"/>
    <property type="match status" value="1"/>
</dbReference>
<dbReference type="GeneID" id="106154752"/>
<dbReference type="Gene3D" id="4.10.830.40">
    <property type="match status" value="1"/>
</dbReference>
<dbReference type="GO" id="GO:0016567">
    <property type="term" value="P:protein ubiquitination"/>
    <property type="evidence" value="ECO:0007669"/>
    <property type="project" value="InterPro"/>
</dbReference>
<dbReference type="InterPro" id="IPR037252">
    <property type="entry name" value="Mib_Herc2_sf"/>
</dbReference>
<dbReference type="SMART" id="SM00336">
    <property type="entry name" value="BBOX"/>
    <property type="match status" value="2"/>
</dbReference>
<dbReference type="InterPro" id="IPR047153">
    <property type="entry name" value="TRIM45/56/19-like"/>
</dbReference>
<dbReference type="PROSITE" id="PS50119">
    <property type="entry name" value="ZF_BBOX"/>
    <property type="match status" value="2"/>
</dbReference>
<dbReference type="PANTHER" id="PTHR25462">
    <property type="entry name" value="BONUS, ISOFORM C-RELATED"/>
    <property type="match status" value="1"/>
</dbReference>
<keyword evidence="1" id="KW-0479">Metal-binding</keyword>
<dbReference type="Gene3D" id="3.30.160.60">
    <property type="entry name" value="Classic Zinc Finger"/>
    <property type="match status" value="1"/>
</dbReference>
<dbReference type="InterPro" id="IPR000315">
    <property type="entry name" value="Znf_B-box"/>
</dbReference>
<protein>
    <submittedName>
        <fullName evidence="9">E3 ubiquitin-protein ligase TRIM56</fullName>
    </submittedName>
</protein>
<accession>A0A1S3HF61</accession>
<dbReference type="GO" id="GO:0004842">
    <property type="term" value="F:ubiquitin-protein transferase activity"/>
    <property type="evidence" value="ECO:0007669"/>
    <property type="project" value="InterPro"/>
</dbReference>
<dbReference type="Gene3D" id="2.30.30.40">
    <property type="entry name" value="SH3 Domains"/>
    <property type="match status" value="1"/>
</dbReference>
<dbReference type="SUPFAM" id="SSF159034">
    <property type="entry name" value="Mib/herc2 domain-like"/>
    <property type="match status" value="1"/>
</dbReference>
<evidence type="ECO:0000313" key="8">
    <source>
        <dbReference type="Proteomes" id="UP000085678"/>
    </source>
</evidence>
<keyword evidence="2 4" id="KW-0863">Zinc-finger</keyword>
<evidence type="ECO:0000259" key="6">
    <source>
        <dbReference type="PROSITE" id="PS50119"/>
    </source>
</evidence>
<dbReference type="AlphaFoldDB" id="A0A1S3HF61"/>
<dbReference type="InterPro" id="IPR010606">
    <property type="entry name" value="Mib_Herc2"/>
</dbReference>
<organism evidence="8 9">
    <name type="scientific">Lingula anatina</name>
    <name type="common">Brachiopod</name>
    <name type="synonym">Lingula unguis</name>
    <dbReference type="NCBI Taxonomy" id="7574"/>
    <lineage>
        <taxon>Eukaryota</taxon>
        <taxon>Metazoa</taxon>
        <taxon>Spiralia</taxon>
        <taxon>Lophotrochozoa</taxon>
        <taxon>Brachiopoda</taxon>
        <taxon>Linguliformea</taxon>
        <taxon>Lingulata</taxon>
        <taxon>Lingulida</taxon>
        <taxon>Linguloidea</taxon>
        <taxon>Lingulidae</taxon>
        <taxon>Lingula</taxon>
    </lineage>
</organism>
<dbReference type="Pfam" id="PF00643">
    <property type="entry name" value="zf-B_box"/>
    <property type="match status" value="1"/>
</dbReference>
<dbReference type="PROSITE" id="PS51416">
    <property type="entry name" value="MIB_HERC2"/>
    <property type="match status" value="1"/>
</dbReference>
<evidence type="ECO:0000256" key="4">
    <source>
        <dbReference type="PROSITE-ProRule" id="PRU00024"/>
    </source>
</evidence>
<evidence type="ECO:0000259" key="5">
    <source>
        <dbReference type="PROSITE" id="PS50089"/>
    </source>
</evidence>
<dbReference type="CDD" id="cd19756">
    <property type="entry name" value="Bbox2"/>
    <property type="match status" value="1"/>
</dbReference>
<feature type="domain" description="B box-type" evidence="6">
    <location>
        <begin position="176"/>
        <end position="217"/>
    </location>
</feature>
<dbReference type="Proteomes" id="UP000085678">
    <property type="component" value="Unplaced"/>
</dbReference>
<dbReference type="PROSITE" id="PS50089">
    <property type="entry name" value="ZF_RING_2"/>
    <property type="match status" value="1"/>
</dbReference>
<evidence type="ECO:0000256" key="3">
    <source>
        <dbReference type="ARBA" id="ARBA00022833"/>
    </source>
</evidence>
<dbReference type="OrthoDB" id="10066958at2759"/>
<dbReference type="Pfam" id="PF06701">
    <property type="entry name" value="MIB_HERC2"/>
    <property type="match status" value="1"/>
</dbReference>
<evidence type="ECO:0000313" key="9">
    <source>
        <dbReference type="RefSeq" id="XP_013384670.1"/>
    </source>
</evidence>
<dbReference type="SMART" id="SM00184">
    <property type="entry name" value="RING"/>
    <property type="match status" value="1"/>
</dbReference>
<reference evidence="9" key="1">
    <citation type="submission" date="2025-08" db="UniProtKB">
        <authorList>
            <consortium name="RefSeq"/>
        </authorList>
    </citation>
    <scope>IDENTIFICATION</scope>
    <source>
        <tissue evidence="9">Gonads</tissue>
    </source>
</reference>
<dbReference type="InterPro" id="IPR027370">
    <property type="entry name" value="Znf-RING_euk"/>
</dbReference>
<dbReference type="CDD" id="cd19757">
    <property type="entry name" value="Bbox1"/>
    <property type="match status" value="1"/>
</dbReference>
<dbReference type="InterPro" id="IPR001841">
    <property type="entry name" value="Znf_RING"/>
</dbReference>
<dbReference type="InParanoid" id="A0A1S3HF61"/>
<gene>
    <name evidence="9" type="primary">LOC106154752</name>
</gene>
<dbReference type="InterPro" id="IPR013083">
    <property type="entry name" value="Znf_RING/FYVE/PHD"/>
</dbReference>
<dbReference type="SUPFAM" id="SSF57845">
    <property type="entry name" value="B-box zinc-binding domain"/>
    <property type="match status" value="1"/>
</dbReference>
<keyword evidence="8" id="KW-1185">Reference proteome</keyword>
<dbReference type="GO" id="GO:0008270">
    <property type="term" value="F:zinc ion binding"/>
    <property type="evidence" value="ECO:0007669"/>
    <property type="project" value="UniProtKB-KW"/>
</dbReference>
<feature type="domain" description="MIB/HERC2" evidence="7">
    <location>
        <begin position="390"/>
        <end position="468"/>
    </location>
</feature>
<proteinExistence type="predicted"/>
<sequence>MATYSAKAGTASRAGGYVTDIGNVTDKLLICSVCKEKLKEPKFLPCLHTFCAQCLLDKTADKGEGERFLCLEKECKADAILPPGGAMEFPDNLFLANIIQSRHPSEMDHLCDFCKHQEKEEPAVARCLQCREFLCADCADMHNQTSLTISHDVRALNNLSSATIQGNILHNGTSHNRGDACIIHPDQTVQFYCYQCKSPVCENCLEEDHNGHKKIKLQSLVQQYRGQALTLVGKLQNKLVDIQQLSMSYDTRLAARNIDQVKAQIQETKLSMFKTLEDEERRLIAEIDKAFKLNERQGKGTSFQKAIQGREYDLRSSTEITGAVLDHGSNTELVYMQPSIKARLEALDRVPIPIIPQQLSFHFNPAPKPLLGTLQVETLKPKQGGKTQKQYEEMAKKMVPGTKVKRGRDWRYGNEDGDPPGQGKVVDQLFGLNGQDTEVSHIKVKWDKSGRTEKYRMGADGCYDLQLA</sequence>
<dbReference type="InterPro" id="IPR017907">
    <property type="entry name" value="Znf_RING_CS"/>
</dbReference>
<evidence type="ECO:0000259" key="7">
    <source>
        <dbReference type="PROSITE" id="PS51416"/>
    </source>
</evidence>
<dbReference type="KEGG" id="lak:106154752"/>
<feature type="domain" description="B box-type" evidence="6">
    <location>
        <begin position="106"/>
        <end position="156"/>
    </location>
</feature>